<proteinExistence type="inferred from homology"/>
<reference evidence="6 7" key="1">
    <citation type="submission" date="2018-12" db="EMBL/GenBank/DDBJ databases">
        <authorList>
            <consortium name="Pathogen Informatics"/>
        </authorList>
    </citation>
    <scope>NUCLEOTIDE SEQUENCE [LARGE SCALE GENOMIC DNA]</scope>
    <source>
        <strain evidence="6 7">NCTC12871</strain>
    </source>
</reference>
<feature type="domain" description="NTP pyrophosphohydrolase MazG-like" evidence="5">
    <location>
        <begin position="28"/>
        <end position="101"/>
    </location>
</feature>
<dbReference type="EC" id="3.6.1.8" evidence="3"/>
<organism evidence="6 7">
    <name type="scientific">Actinobacillus delphinicola</name>
    <dbReference type="NCBI Taxonomy" id="51161"/>
    <lineage>
        <taxon>Bacteria</taxon>
        <taxon>Pseudomonadati</taxon>
        <taxon>Pseudomonadota</taxon>
        <taxon>Gammaproteobacteria</taxon>
        <taxon>Pasteurellales</taxon>
        <taxon>Pasteurellaceae</taxon>
        <taxon>Actinobacillus</taxon>
    </lineage>
</organism>
<dbReference type="EMBL" id="LR134510">
    <property type="protein sequence ID" value="VEJ08679.1"/>
    <property type="molecule type" value="Genomic_DNA"/>
</dbReference>
<dbReference type="InterPro" id="IPR004518">
    <property type="entry name" value="MazG-like_dom"/>
</dbReference>
<protein>
    <recommendedName>
        <fullName evidence="4">Nucleoside triphosphate pyrophosphohydrolase</fullName>
        <ecNumber evidence="3">3.6.1.8</ecNumber>
    </recommendedName>
</protein>
<dbReference type="InterPro" id="IPR048015">
    <property type="entry name" value="NTP-PPase_MazG-like_N"/>
</dbReference>
<dbReference type="Pfam" id="PF03819">
    <property type="entry name" value="MazG"/>
    <property type="match status" value="2"/>
</dbReference>
<dbReference type="NCBIfam" id="TIGR00444">
    <property type="entry name" value="mazG"/>
    <property type="match status" value="1"/>
</dbReference>
<dbReference type="GO" id="GO:0006203">
    <property type="term" value="P:dGTP catabolic process"/>
    <property type="evidence" value="ECO:0007669"/>
    <property type="project" value="TreeGrafter"/>
</dbReference>
<sequence length="262" mass="30430">MRYSIQDFIQIIAQLRNPNGGCPWDLKQNFNTMIPHLLEESYEVVESIEKQDMANLREELGDLLLQVIFLSQLAKEEKLFDFEDVVNDVSEKIIRRHPHVFGDLQANNAEEALASWNNIKAQEHKEKGTASILDNIPHAFPALMRAEKIQKRCAKVGFDWQNLEPVVDKVEEELQEVKSEIARSPQDQNAIQEEMGDLFFATVNLARHLKCKPEETLRAANAKFERRFRQVEHKLTQQSKSFNDVSLDEMDALWDEVKKEEK</sequence>
<dbReference type="CDD" id="cd11528">
    <property type="entry name" value="NTP-PPase_MazG_Nterm"/>
    <property type="match status" value="1"/>
</dbReference>
<dbReference type="SUPFAM" id="SSF101386">
    <property type="entry name" value="all-alpha NTP pyrophosphatases"/>
    <property type="match status" value="2"/>
</dbReference>
<dbReference type="KEGG" id="adp:NCTC12871_00084"/>
<dbReference type="GO" id="GO:0046052">
    <property type="term" value="P:UTP catabolic process"/>
    <property type="evidence" value="ECO:0007669"/>
    <property type="project" value="TreeGrafter"/>
</dbReference>
<dbReference type="RefSeq" id="WP_126597962.1">
    <property type="nucleotide sequence ID" value="NZ_LR134510.1"/>
</dbReference>
<accession>A0A448TRQ2</accession>
<gene>
    <name evidence="6" type="primary">mazG</name>
    <name evidence="6" type="ORF">NCTC12871_00084</name>
</gene>
<dbReference type="CDD" id="cd11529">
    <property type="entry name" value="NTP-PPase_MazG_Cterm"/>
    <property type="match status" value="1"/>
</dbReference>
<feature type="domain" description="NTP pyrophosphohydrolase MazG-like" evidence="5">
    <location>
        <begin position="164"/>
        <end position="230"/>
    </location>
</feature>
<dbReference type="InterPro" id="IPR011551">
    <property type="entry name" value="NTP_PyrPHydrolase_MazG"/>
</dbReference>
<dbReference type="InterPro" id="IPR048011">
    <property type="entry name" value="NTP-PPase_MazG-like_C"/>
</dbReference>
<dbReference type="NCBIfam" id="NF007113">
    <property type="entry name" value="PRK09562.1"/>
    <property type="match status" value="1"/>
</dbReference>
<evidence type="ECO:0000256" key="4">
    <source>
        <dbReference type="ARBA" id="ARBA00074799"/>
    </source>
</evidence>
<keyword evidence="7" id="KW-1185">Reference proteome</keyword>
<evidence type="ECO:0000256" key="2">
    <source>
        <dbReference type="ARBA" id="ARBA00061115"/>
    </source>
</evidence>
<evidence type="ECO:0000256" key="1">
    <source>
        <dbReference type="ARBA" id="ARBA00052141"/>
    </source>
</evidence>
<dbReference type="Proteomes" id="UP000279799">
    <property type="component" value="Chromosome"/>
</dbReference>
<name>A0A448TRQ2_9PAST</name>
<dbReference type="GO" id="GO:0046081">
    <property type="term" value="P:dUTP catabolic process"/>
    <property type="evidence" value="ECO:0007669"/>
    <property type="project" value="TreeGrafter"/>
</dbReference>
<evidence type="ECO:0000256" key="3">
    <source>
        <dbReference type="ARBA" id="ARBA00066372"/>
    </source>
</evidence>
<dbReference type="GO" id="GO:0046047">
    <property type="term" value="P:TTP catabolic process"/>
    <property type="evidence" value="ECO:0007669"/>
    <property type="project" value="TreeGrafter"/>
</dbReference>
<dbReference type="FunFam" id="1.10.287.1080:FF:000003">
    <property type="entry name" value="Nucleoside triphosphate pyrophosphohydrolase"/>
    <property type="match status" value="1"/>
</dbReference>
<comment type="catalytic activity">
    <reaction evidence="1">
        <text>ATP + H2O = AMP + diphosphate + H(+)</text>
        <dbReference type="Rhea" id="RHEA:14245"/>
        <dbReference type="ChEBI" id="CHEBI:15377"/>
        <dbReference type="ChEBI" id="CHEBI:15378"/>
        <dbReference type="ChEBI" id="CHEBI:30616"/>
        <dbReference type="ChEBI" id="CHEBI:33019"/>
        <dbReference type="ChEBI" id="CHEBI:456215"/>
        <dbReference type="EC" id="3.6.1.8"/>
    </reaction>
</comment>
<dbReference type="GO" id="GO:0047693">
    <property type="term" value="F:ATP diphosphatase activity"/>
    <property type="evidence" value="ECO:0007669"/>
    <property type="project" value="UniProtKB-EC"/>
</dbReference>
<dbReference type="PANTHER" id="PTHR30522">
    <property type="entry name" value="NUCLEOSIDE TRIPHOSPHATE PYROPHOSPHOHYDROLASE"/>
    <property type="match status" value="1"/>
</dbReference>
<dbReference type="PANTHER" id="PTHR30522:SF0">
    <property type="entry name" value="NUCLEOSIDE TRIPHOSPHATE PYROPHOSPHOHYDROLASE"/>
    <property type="match status" value="1"/>
</dbReference>
<dbReference type="OrthoDB" id="9808939at2"/>
<dbReference type="FunFam" id="1.10.287.1080:FF:000001">
    <property type="entry name" value="Nucleoside triphosphate pyrophosphohydrolase"/>
    <property type="match status" value="1"/>
</dbReference>
<dbReference type="GO" id="GO:0046076">
    <property type="term" value="P:dTTP catabolic process"/>
    <property type="evidence" value="ECO:0007669"/>
    <property type="project" value="TreeGrafter"/>
</dbReference>
<evidence type="ECO:0000259" key="5">
    <source>
        <dbReference type="Pfam" id="PF03819"/>
    </source>
</evidence>
<dbReference type="Gene3D" id="1.10.287.1080">
    <property type="entry name" value="MazG-like"/>
    <property type="match status" value="2"/>
</dbReference>
<dbReference type="GO" id="GO:0006950">
    <property type="term" value="P:response to stress"/>
    <property type="evidence" value="ECO:0007669"/>
    <property type="project" value="UniProtKB-ARBA"/>
</dbReference>
<comment type="similarity">
    <text evidence="2">Belongs to the nucleoside triphosphate pyrophosphohydrolase family.</text>
</comment>
<keyword evidence="6" id="KW-0378">Hydrolase</keyword>
<dbReference type="GO" id="GO:0046061">
    <property type="term" value="P:dATP catabolic process"/>
    <property type="evidence" value="ECO:0007669"/>
    <property type="project" value="TreeGrafter"/>
</dbReference>
<evidence type="ECO:0000313" key="6">
    <source>
        <dbReference type="EMBL" id="VEJ08679.1"/>
    </source>
</evidence>
<evidence type="ECO:0000313" key="7">
    <source>
        <dbReference type="Proteomes" id="UP000279799"/>
    </source>
</evidence>
<dbReference type="AlphaFoldDB" id="A0A448TRQ2"/>